<evidence type="ECO:0000313" key="2">
    <source>
        <dbReference type="EMBL" id="MFD2589698.1"/>
    </source>
</evidence>
<reference evidence="3" key="1">
    <citation type="journal article" date="2019" name="Int. J. Syst. Evol. Microbiol.">
        <title>The Global Catalogue of Microorganisms (GCM) 10K type strain sequencing project: providing services to taxonomists for standard genome sequencing and annotation.</title>
        <authorList>
            <consortium name="The Broad Institute Genomics Platform"/>
            <consortium name="The Broad Institute Genome Sequencing Center for Infectious Disease"/>
            <person name="Wu L."/>
            <person name="Ma J."/>
        </authorList>
    </citation>
    <scope>NUCLEOTIDE SEQUENCE [LARGE SCALE GENOMIC DNA]</scope>
    <source>
        <strain evidence="3">KCTC 42423</strain>
    </source>
</reference>
<dbReference type="Proteomes" id="UP001597459">
    <property type="component" value="Unassembled WGS sequence"/>
</dbReference>
<keyword evidence="1" id="KW-0732">Signal</keyword>
<protein>
    <submittedName>
        <fullName evidence="2">Uncharacterized protein</fullName>
    </submittedName>
</protein>
<keyword evidence="3" id="KW-1185">Reference proteome</keyword>
<gene>
    <name evidence="2" type="ORF">ACFSTE_02580</name>
</gene>
<evidence type="ECO:0000256" key="1">
    <source>
        <dbReference type="SAM" id="SignalP"/>
    </source>
</evidence>
<sequence>MKQLFICLLAISISSCAQQQESKMTQKISQIYKEVKYKNEAINYHADFYNSDCSFELLVNDMKVYSYYDTGGIGTSFPINYKILKPGIQTYTIRLYPQKKQDGSFIDSLVKKTSFKLVVSGVRFREGGIDTLDEGFTFTTPTIQGTNDEGAEDVPIFAGHGLPYVEYTGTFEAKVPYTMTGWSQSQDLTKEDPDQLLKEVIAMYKQYGQAIVDKDEETLFAMIYTKQKEMAQAVYADSTSVQEDLDKYRKYFDYNNLVIESLEKYKMQFYGNGKVVTLMRINDEHKGKNAMRVKYIEGDYYVRESLIINFHRPKAGGPLEIIR</sequence>
<accession>A0ABW5N509</accession>
<dbReference type="RefSeq" id="WP_378258360.1">
    <property type="nucleotide sequence ID" value="NZ_JBHSJV010000001.1"/>
</dbReference>
<feature type="chain" id="PRO_5046087528" evidence="1">
    <location>
        <begin position="20"/>
        <end position="323"/>
    </location>
</feature>
<organism evidence="2 3">
    <name type="scientific">Aquimarina hainanensis</name>
    <dbReference type="NCBI Taxonomy" id="1578017"/>
    <lineage>
        <taxon>Bacteria</taxon>
        <taxon>Pseudomonadati</taxon>
        <taxon>Bacteroidota</taxon>
        <taxon>Flavobacteriia</taxon>
        <taxon>Flavobacteriales</taxon>
        <taxon>Flavobacteriaceae</taxon>
        <taxon>Aquimarina</taxon>
    </lineage>
</organism>
<proteinExistence type="predicted"/>
<evidence type="ECO:0000313" key="3">
    <source>
        <dbReference type="Proteomes" id="UP001597459"/>
    </source>
</evidence>
<feature type="signal peptide" evidence="1">
    <location>
        <begin position="1"/>
        <end position="19"/>
    </location>
</feature>
<name>A0ABW5N509_9FLAO</name>
<dbReference type="PROSITE" id="PS51257">
    <property type="entry name" value="PROKAR_LIPOPROTEIN"/>
    <property type="match status" value="1"/>
</dbReference>
<dbReference type="EMBL" id="JBHULX010000001">
    <property type="protein sequence ID" value="MFD2589698.1"/>
    <property type="molecule type" value="Genomic_DNA"/>
</dbReference>
<comment type="caution">
    <text evidence="2">The sequence shown here is derived from an EMBL/GenBank/DDBJ whole genome shotgun (WGS) entry which is preliminary data.</text>
</comment>